<evidence type="ECO:0000313" key="3">
    <source>
        <dbReference type="Proteomes" id="UP001212841"/>
    </source>
</evidence>
<dbReference type="Proteomes" id="UP001212841">
    <property type="component" value="Unassembled WGS sequence"/>
</dbReference>
<feature type="compositionally biased region" description="Acidic residues" evidence="1">
    <location>
        <begin position="94"/>
        <end position="103"/>
    </location>
</feature>
<accession>A0AAD5X4E5</accession>
<keyword evidence="3" id="KW-1185">Reference proteome</keyword>
<dbReference type="AlphaFoldDB" id="A0AAD5X4E5"/>
<sequence>MIANIVEELICTYIEPIAKSIGCTIAHTFIADILFPTVKADYPTCICLLLQAGEEVDPDQLAAIKYLGYIYLRSSEDSLQVAKTSLSENHDNDRDLDDIPPAS</sequence>
<gene>
    <name evidence="2" type="ORF">HK097_008681</name>
</gene>
<protein>
    <submittedName>
        <fullName evidence="2">Uncharacterized protein</fullName>
    </submittedName>
</protein>
<name>A0AAD5X4E5_9FUNG</name>
<organism evidence="2 3">
    <name type="scientific">Rhizophlyctis rosea</name>
    <dbReference type="NCBI Taxonomy" id="64517"/>
    <lineage>
        <taxon>Eukaryota</taxon>
        <taxon>Fungi</taxon>
        <taxon>Fungi incertae sedis</taxon>
        <taxon>Chytridiomycota</taxon>
        <taxon>Chytridiomycota incertae sedis</taxon>
        <taxon>Chytridiomycetes</taxon>
        <taxon>Rhizophlyctidales</taxon>
        <taxon>Rhizophlyctidaceae</taxon>
        <taxon>Rhizophlyctis</taxon>
    </lineage>
</organism>
<evidence type="ECO:0000313" key="2">
    <source>
        <dbReference type="EMBL" id="KAJ3050359.1"/>
    </source>
</evidence>
<feature type="region of interest" description="Disordered" evidence="1">
    <location>
        <begin position="83"/>
        <end position="103"/>
    </location>
</feature>
<comment type="caution">
    <text evidence="2">The sequence shown here is derived from an EMBL/GenBank/DDBJ whole genome shotgun (WGS) entry which is preliminary data.</text>
</comment>
<evidence type="ECO:0000256" key="1">
    <source>
        <dbReference type="SAM" id="MobiDB-lite"/>
    </source>
</evidence>
<reference evidence="2" key="1">
    <citation type="submission" date="2020-05" db="EMBL/GenBank/DDBJ databases">
        <title>Phylogenomic resolution of chytrid fungi.</title>
        <authorList>
            <person name="Stajich J.E."/>
            <person name="Amses K."/>
            <person name="Simmons R."/>
            <person name="Seto K."/>
            <person name="Myers J."/>
            <person name="Bonds A."/>
            <person name="Quandt C.A."/>
            <person name="Barry K."/>
            <person name="Liu P."/>
            <person name="Grigoriev I."/>
            <person name="Longcore J.E."/>
            <person name="James T.Y."/>
        </authorList>
    </citation>
    <scope>NUCLEOTIDE SEQUENCE</scope>
    <source>
        <strain evidence="2">JEL0318</strain>
    </source>
</reference>
<proteinExistence type="predicted"/>
<dbReference type="EMBL" id="JADGJD010000523">
    <property type="protein sequence ID" value="KAJ3050359.1"/>
    <property type="molecule type" value="Genomic_DNA"/>
</dbReference>